<dbReference type="EMBL" id="CP042914">
    <property type="protein sequence ID" value="QEG43446.1"/>
    <property type="molecule type" value="Genomic_DNA"/>
</dbReference>
<sequence length="113" mass="13239">MNSSPENFDRIVSQLGKAFQLLVDTERTLRFDSKDRLTAEDKYKLHNATGEAEQIAREALTSTQWTEIQKLVSEMYRELKAKAGRFDPDEWTYSKSLRRVLRNVSSHPTQYLR</sequence>
<proteinExistence type="predicted"/>
<name>A0A5B9R1Z5_9BACT</name>
<organism evidence="1 2">
    <name type="scientific">Roseimaritima ulvae</name>
    <dbReference type="NCBI Taxonomy" id="980254"/>
    <lineage>
        <taxon>Bacteria</taxon>
        <taxon>Pseudomonadati</taxon>
        <taxon>Planctomycetota</taxon>
        <taxon>Planctomycetia</taxon>
        <taxon>Pirellulales</taxon>
        <taxon>Pirellulaceae</taxon>
        <taxon>Roseimaritima</taxon>
    </lineage>
</organism>
<gene>
    <name evidence="1" type="ORF">UC8_54950</name>
</gene>
<dbReference type="KEGG" id="rul:UC8_54950"/>
<evidence type="ECO:0000313" key="2">
    <source>
        <dbReference type="Proteomes" id="UP000325286"/>
    </source>
</evidence>
<dbReference type="Proteomes" id="UP000325286">
    <property type="component" value="Chromosome"/>
</dbReference>
<reference evidence="1 2" key="1">
    <citation type="submission" date="2019-08" db="EMBL/GenBank/DDBJ databases">
        <title>Deep-cultivation of Planctomycetes and their phenomic and genomic characterization uncovers novel biology.</title>
        <authorList>
            <person name="Wiegand S."/>
            <person name="Jogler M."/>
            <person name="Boedeker C."/>
            <person name="Pinto D."/>
            <person name="Vollmers J."/>
            <person name="Rivas-Marin E."/>
            <person name="Kohn T."/>
            <person name="Peeters S.H."/>
            <person name="Heuer A."/>
            <person name="Rast P."/>
            <person name="Oberbeckmann S."/>
            <person name="Bunk B."/>
            <person name="Jeske O."/>
            <person name="Meyerdierks A."/>
            <person name="Storesund J.E."/>
            <person name="Kallscheuer N."/>
            <person name="Luecker S."/>
            <person name="Lage O.M."/>
            <person name="Pohl T."/>
            <person name="Merkel B.J."/>
            <person name="Hornburger P."/>
            <person name="Mueller R.-W."/>
            <person name="Bruemmer F."/>
            <person name="Labrenz M."/>
            <person name="Spormann A.M."/>
            <person name="Op den Camp H."/>
            <person name="Overmann J."/>
            <person name="Amann R."/>
            <person name="Jetten M.S.M."/>
            <person name="Mascher T."/>
            <person name="Medema M.H."/>
            <person name="Devos D.P."/>
            <person name="Kaster A.-K."/>
            <person name="Ovreas L."/>
            <person name="Rohde M."/>
            <person name="Galperin M.Y."/>
            <person name="Jogler C."/>
        </authorList>
    </citation>
    <scope>NUCLEOTIDE SEQUENCE [LARGE SCALE GENOMIC DNA]</scope>
    <source>
        <strain evidence="1 2">UC8</strain>
    </source>
</reference>
<evidence type="ECO:0000313" key="1">
    <source>
        <dbReference type="EMBL" id="QEG43446.1"/>
    </source>
</evidence>
<keyword evidence="2" id="KW-1185">Reference proteome</keyword>
<dbReference type="AlphaFoldDB" id="A0A5B9R1Z5"/>
<dbReference type="RefSeq" id="WP_068129791.1">
    <property type="nucleotide sequence ID" value="NZ_CP042914.1"/>
</dbReference>
<accession>A0A5B9R1Z5</accession>
<protein>
    <submittedName>
        <fullName evidence="1">Uncharacterized protein</fullName>
    </submittedName>
</protein>